<dbReference type="Proteomes" id="UP000747399">
    <property type="component" value="Unassembled WGS sequence"/>
</dbReference>
<dbReference type="CDD" id="cd14014">
    <property type="entry name" value="STKc_PknB_like"/>
    <property type="match status" value="1"/>
</dbReference>
<dbReference type="PANTHER" id="PTHR24363:SF0">
    <property type="entry name" value="SERINE_THREONINE KINASE LIKE DOMAIN CONTAINING 1"/>
    <property type="match status" value="1"/>
</dbReference>
<dbReference type="Gene3D" id="1.10.510.10">
    <property type="entry name" value="Transferase(Phosphotransferase) domain 1"/>
    <property type="match status" value="1"/>
</dbReference>
<proteinExistence type="predicted"/>
<organism evidence="12 13">
    <name type="scientific">Volvox africanus</name>
    <dbReference type="NCBI Taxonomy" id="51714"/>
    <lineage>
        <taxon>Eukaryota</taxon>
        <taxon>Viridiplantae</taxon>
        <taxon>Chlorophyta</taxon>
        <taxon>core chlorophytes</taxon>
        <taxon>Chlorophyceae</taxon>
        <taxon>CS clade</taxon>
        <taxon>Chlamydomonadales</taxon>
        <taxon>Volvocaceae</taxon>
        <taxon>Volvox</taxon>
    </lineage>
</organism>
<feature type="binding site" evidence="9">
    <location>
        <position position="145"/>
    </location>
    <ligand>
        <name>ATP</name>
        <dbReference type="ChEBI" id="CHEBI:30616"/>
    </ligand>
</feature>
<feature type="compositionally biased region" description="Basic and acidic residues" evidence="10">
    <location>
        <begin position="638"/>
        <end position="654"/>
    </location>
</feature>
<dbReference type="InterPro" id="IPR008271">
    <property type="entry name" value="Ser/Thr_kinase_AS"/>
</dbReference>
<dbReference type="AlphaFoldDB" id="A0A8J4F120"/>
<keyword evidence="6 9" id="KW-0067">ATP-binding</keyword>
<reference evidence="12" key="1">
    <citation type="journal article" date="2021" name="Proc. Natl. Acad. Sci. U.S.A.">
        <title>Three genomes in the algal genus Volvox reveal the fate of a haploid sex-determining region after a transition to homothallism.</title>
        <authorList>
            <person name="Yamamoto K."/>
            <person name="Hamaji T."/>
            <person name="Kawai-Toyooka H."/>
            <person name="Matsuzaki R."/>
            <person name="Takahashi F."/>
            <person name="Nishimura Y."/>
            <person name="Kawachi M."/>
            <person name="Noguchi H."/>
            <person name="Minakuchi Y."/>
            <person name="Umen J.G."/>
            <person name="Toyoda A."/>
            <person name="Nozaki H."/>
        </authorList>
    </citation>
    <scope>NUCLEOTIDE SEQUENCE</scope>
    <source>
        <strain evidence="12">NIES-3780</strain>
    </source>
</reference>
<name>A0A8J4F120_9CHLO</name>
<dbReference type="EMBL" id="BNCO01000021">
    <property type="protein sequence ID" value="GIL55519.1"/>
    <property type="molecule type" value="Genomic_DNA"/>
</dbReference>
<evidence type="ECO:0000256" key="4">
    <source>
        <dbReference type="ARBA" id="ARBA00022741"/>
    </source>
</evidence>
<dbReference type="InterPro" id="IPR000719">
    <property type="entry name" value="Prot_kinase_dom"/>
</dbReference>
<evidence type="ECO:0000313" key="13">
    <source>
        <dbReference type="Proteomes" id="UP000747399"/>
    </source>
</evidence>
<feature type="region of interest" description="Disordered" evidence="10">
    <location>
        <begin position="630"/>
        <end position="654"/>
    </location>
</feature>
<keyword evidence="13" id="KW-1185">Reference proteome</keyword>
<evidence type="ECO:0000256" key="6">
    <source>
        <dbReference type="ARBA" id="ARBA00022840"/>
    </source>
</evidence>
<accession>A0A8J4F120</accession>
<sequence>MALLIDRPIHLGWRLPSESTSSCPCVTSRTCKWTEFCRRKPFFTDRMRSSRLFLRAGSAPGDSPVSQPTTSPAAAKTSGVGGPSELQFPAGGGLSSPFPPSPAVPLEPGRVVGNGKYTIEEVLGTGSNAVAYRARRADGSEVALKALSLRSLRDWKQLELFQREARILEALRHPAIPRYVDYFEEDDPRDRAFVIVQEVVRGKSLASMIQSGQRATEQEVIRIAEETLSVLEYLGSLRPPVIHRDVKPENIVLEGGQWGGRVYLVDFGGVQAVASAGELSGLGSTIVGTYGYMAPEQFRGAAEPSSDLYALGATMLYLLTGQPPSAFPQERMRINWRAGLGRSAAAAVVTSSALASLLDGLLEPLSEDRLTVAEARQVLQGKPAPERFEVSGGGRSTTGFAKRRAQQSQQRMPPPPPATLREAYLQQALATAAQPPSPVARPAGTRVELQISPDGSRLDVVIPPRGFTMDTAFTGTFAIAWNAFVAVWTVGALASGGLLFALFSAPFWLAGAQLAKGALGGALTKERFAVGPNRWRLGQQLAVFGANGKADFLDGKNEKLQEGLTRDLTAARVVTTAFINGAPQTAIELVAGVNKYRFGEGLELVEQEWLVCEINGHIAGVKGRELDFSSLPPPDMPKVLDDRNDSSDDEDDRR</sequence>
<keyword evidence="3" id="KW-0808">Transferase</keyword>
<feature type="region of interest" description="Disordered" evidence="10">
    <location>
        <begin position="56"/>
        <end position="107"/>
    </location>
</feature>
<dbReference type="SMART" id="SM00220">
    <property type="entry name" value="S_TKc"/>
    <property type="match status" value="1"/>
</dbReference>
<dbReference type="InterPro" id="IPR017441">
    <property type="entry name" value="Protein_kinase_ATP_BS"/>
</dbReference>
<evidence type="ECO:0000259" key="11">
    <source>
        <dbReference type="PROSITE" id="PS50011"/>
    </source>
</evidence>
<dbReference type="SUPFAM" id="SSF56112">
    <property type="entry name" value="Protein kinase-like (PK-like)"/>
    <property type="match status" value="1"/>
</dbReference>
<dbReference type="PROSITE" id="PS00108">
    <property type="entry name" value="PROTEIN_KINASE_ST"/>
    <property type="match status" value="1"/>
</dbReference>
<evidence type="ECO:0000256" key="9">
    <source>
        <dbReference type="PROSITE-ProRule" id="PRU10141"/>
    </source>
</evidence>
<dbReference type="GO" id="GO:0005524">
    <property type="term" value="F:ATP binding"/>
    <property type="evidence" value="ECO:0007669"/>
    <property type="project" value="UniProtKB-UniRule"/>
</dbReference>
<dbReference type="InterPro" id="IPR011009">
    <property type="entry name" value="Kinase-like_dom_sf"/>
</dbReference>
<comment type="catalytic activity">
    <reaction evidence="7">
        <text>L-threonyl-[protein] + ATP = O-phospho-L-threonyl-[protein] + ADP + H(+)</text>
        <dbReference type="Rhea" id="RHEA:46608"/>
        <dbReference type="Rhea" id="RHEA-COMP:11060"/>
        <dbReference type="Rhea" id="RHEA-COMP:11605"/>
        <dbReference type="ChEBI" id="CHEBI:15378"/>
        <dbReference type="ChEBI" id="CHEBI:30013"/>
        <dbReference type="ChEBI" id="CHEBI:30616"/>
        <dbReference type="ChEBI" id="CHEBI:61977"/>
        <dbReference type="ChEBI" id="CHEBI:456216"/>
        <dbReference type="EC" id="2.7.11.1"/>
    </reaction>
</comment>
<evidence type="ECO:0000256" key="5">
    <source>
        <dbReference type="ARBA" id="ARBA00022777"/>
    </source>
</evidence>
<feature type="region of interest" description="Disordered" evidence="10">
    <location>
        <begin position="385"/>
        <end position="417"/>
    </location>
</feature>
<evidence type="ECO:0000256" key="10">
    <source>
        <dbReference type="SAM" id="MobiDB-lite"/>
    </source>
</evidence>
<dbReference type="PROSITE" id="PS50011">
    <property type="entry name" value="PROTEIN_KINASE_DOM"/>
    <property type="match status" value="1"/>
</dbReference>
<keyword evidence="4 9" id="KW-0547">Nucleotide-binding</keyword>
<dbReference type="Pfam" id="PF00069">
    <property type="entry name" value="Pkinase"/>
    <property type="match status" value="1"/>
</dbReference>
<keyword evidence="5" id="KW-0418">Kinase</keyword>
<comment type="catalytic activity">
    <reaction evidence="8">
        <text>L-seryl-[protein] + ATP = O-phospho-L-seryl-[protein] + ADP + H(+)</text>
        <dbReference type="Rhea" id="RHEA:17989"/>
        <dbReference type="Rhea" id="RHEA-COMP:9863"/>
        <dbReference type="Rhea" id="RHEA-COMP:11604"/>
        <dbReference type="ChEBI" id="CHEBI:15378"/>
        <dbReference type="ChEBI" id="CHEBI:29999"/>
        <dbReference type="ChEBI" id="CHEBI:30616"/>
        <dbReference type="ChEBI" id="CHEBI:83421"/>
        <dbReference type="ChEBI" id="CHEBI:456216"/>
        <dbReference type="EC" id="2.7.11.1"/>
    </reaction>
</comment>
<keyword evidence="2" id="KW-0723">Serine/threonine-protein kinase</keyword>
<dbReference type="PROSITE" id="PS00107">
    <property type="entry name" value="PROTEIN_KINASE_ATP"/>
    <property type="match status" value="1"/>
</dbReference>
<protein>
    <recommendedName>
        <fullName evidence="1">non-specific serine/threonine protein kinase</fullName>
        <ecNumber evidence="1">2.7.11.1</ecNumber>
    </recommendedName>
</protein>
<gene>
    <name evidence="12" type="ORF">Vafri_11085</name>
</gene>
<evidence type="ECO:0000313" key="12">
    <source>
        <dbReference type="EMBL" id="GIL55519.1"/>
    </source>
</evidence>
<dbReference type="PANTHER" id="PTHR24363">
    <property type="entry name" value="SERINE/THREONINE PROTEIN KINASE"/>
    <property type="match status" value="1"/>
</dbReference>
<feature type="domain" description="Protein kinase" evidence="11">
    <location>
        <begin position="117"/>
        <end position="379"/>
    </location>
</feature>
<evidence type="ECO:0000256" key="7">
    <source>
        <dbReference type="ARBA" id="ARBA00047899"/>
    </source>
</evidence>
<dbReference type="EC" id="2.7.11.1" evidence="1"/>
<evidence type="ECO:0000256" key="1">
    <source>
        <dbReference type="ARBA" id="ARBA00012513"/>
    </source>
</evidence>
<evidence type="ECO:0000256" key="8">
    <source>
        <dbReference type="ARBA" id="ARBA00048679"/>
    </source>
</evidence>
<comment type="caution">
    <text evidence="12">The sequence shown here is derived from an EMBL/GenBank/DDBJ whole genome shotgun (WGS) entry which is preliminary data.</text>
</comment>
<evidence type="ECO:0000256" key="2">
    <source>
        <dbReference type="ARBA" id="ARBA00022527"/>
    </source>
</evidence>
<dbReference type="GO" id="GO:0004674">
    <property type="term" value="F:protein serine/threonine kinase activity"/>
    <property type="evidence" value="ECO:0007669"/>
    <property type="project" value="UniProtKB-KW"/>
</dbReference>
<evidence type="ECO:0000256" key="3">
    <source>
        <dbReference type="ARBA" id="ARBA00022679"/>
    </source>
</evidence>